<protein>
    <submittedName>
        <fullName evidence="4">Matrix metalloproteinase-21</fullName>
    </submittedName>
</protein>
<dbReference type="InterPro" id="IPR036366">
    <property type="entry name" value="PGBDSf"/>
</dbReference>
<dbReference type="InterPro" id="IPR036365">
    <property type="entry name" value="PGBD-like_sf"/>
</dbReference>
<comment type="caution">
    <text evidence="4">The sequence shown here is derived from an EMBL/GenBank/DDBJ whole genome shotgun (WGS) entry which is preliminary data.</text>
</comment>
<reference evidence="4" key="1">
    <citation type="submission" date="2020-08" db="EMBL/GenBank/DDBJ databases">
        <title>Multicomponent nature underlies the extraordinary mechanical properties of spider dragline silk.</title>
        <authorList>
            <person name="Kono N."/>
            <person name="Nakamura H."/>
            <person name="Mori M."/>
            <person name="Yoshida Y."/>
            <person name="Ohtoshi R."/>
            <person name="Malay A.D."/>
            <person name="Moran D.A.P."/>
            <person name="Tomita M."/>
            <person name="Numata K."/>
            <person name="Arakawa K."/>
        </authorList>
    </citation>
    <scope>NUCLEOTIDE SEQUENCE</scope>
</reference>
<proteinExistence type="predicted"/>
<accession>A0A8X6WKN9</accession>
<evidence type="ECO:0000313" key="4">
    <source>
        <dbReference type="EMBL" id="GFY35546.1"/>
    </source>
</evidence>
<feature type="domain" description="Peptidoglycan binding-like" evidence="3">
    <location>
        <begin position="76"/>
        <end position="104"/>
    </location>
</feature>
<organism evidence="4 5">
    <name type="scientific">Trichonephila clavipes</name>
    <name type="common">Golden silk orbweaver</name>
    <name type="synonym">Nephila clavipes</name>
    <dbReference type="NCBI Taxonomy" id="2585209"/>
    <lineage>
        <taxon>Eukaryota</taxon>
        <taxon>Metazoa</taxon>
        <taxon>Ecdysozoa</taxon>
        <taxon>Arthropoda</taxon>
        <taxon>Chelicerata</taxon>
        <taxon>Arachnida</taxon>
        <taxon>Araneae</taxon>
        <taxon>Araneomorphae</taxon>
        <taxon>Entelegynae</taxon>
        <taxon>Araneoidea</taxon>
        <taxon>Nephilidae</taxon>
        <taxon>Trichonephila</taxon>
    </lineage>
</organism>
<dbReference type="PANTHER" id="PTHR10201">
    <property type="entry name" value="MATRIX METALLOPROTEINASE"/>
    <property type="match status" value="1"/>
</dbReference>
<gene>
    <name evidence="4" type="primary">mmp21</name>
    <name evidence="4" type="ORF">TNCV_196482</name>
</gene>
<dbReference type="GO" id="GO:0030574">
    <property type="term" value="P:collagen catabolic process"/>
    <property type="evidence" value="ECO:0007669"/>
    <property type="project" value="TreeGrafter"/>
</dbReference>
<feature type="region of interest" description="Disordered" evidence="2">
    <location>
        <begin position="52"/>
        <end position="71"/>
    </location>
</feature>
<sequence length="304" mass="35768">MDAFGNYRRSQYHHDLRPKRIFRERAGRTTKKYYEDRHKEILKRYGYLRCGSSKRRASSSSKHKEGRHGRRCTNEEIRHAIRRYQNTYNMPVTGQLDQATLKLMSESRCGNPDDESRAARFKPMIHPRKRHWRKGHSYQPLARHKRDISSNLIEDHSLNQIFESESIDVAIYDEDNLDGHSKEDRNLKKPHEATSKRLTSTVDSNVWGQAFPISLAKQSSKKVLPVHELVLGERRVSSEEPLPTGTSVTRRKRWLEKYLKDLESGQLDKKLEHQYKKMKTKRRRRSVSTGVEGQSFTNVRDLLT</sequence>
<dbReference type="SUPFAM" id="SSF47090">
    <property type="entry name" value="PGBD-like"/>
    <property type="match status" value="1"/>
</dbReference>
<evidence type="ECO:0000259" key="3">
    <source>
        <dbReference type="Pfam" id="PF01471"/>
    </source>
</evidence>
<dbReference type="EMBL" id="BMAU01021432">
    <property type="protein sequence ID" value="GFY35546.1"/>
    <property type="molecule type" value="Genomic_DNA"/>
</dbReference>
<evidence type="ECO:0000256" key="2">
    <source>
        <dbReference type="SAM" id="MobiDB-lite"/>
    </source>
</evidence>
<dbReference type="AlphaFoldDB" id="A0A8X6WKN9"/>
<dbReference type="PANTHER" id="PTHR10201:SF323">
    <property type="entry name" value="MATRIX METALLOPROTEINASE-21"/>
    <property type="match status" value="1"/>
</dbReference>
<keyword evidence="5" id="KW-1185">Reference proteome</keyword>
<dbReference type="Pfam" id="PF01471">
    <property type="entry name" value="PG_binding_1"/>
    <property type="match status" value="1"/>
</dbReference>
<name>A0A8X6WKN9_TRICX</name>
<dbReference type="Gene3D" id="1.10.101.10">
    <property type="entry name" value="PGBD-like superfamily/PGBD"/>
    <property type="match status" value="1"/>
</dbReference>
<keyword evidence="1" id="KW-0482">Metalloprotease</keyword>
<dbReference type="Proteomes" id="UP000887159">
    <property type="component" value="Unassembled WGS sequence"/>
</dbReference>
<keyword evidence="1" id="KW-0378">Hydrolase</keyword>
<keyword evidence="1" id="KW-0645">Protease</keyword>
<evidence type="ECO:0000256" key="1">
    <source>
        <dbReference type="ARBA" id="ARBA00023049"/>
    </source>
</evidence>
<dbReference type="GO" id="GO:0004222">
    <property type="term" value="F:metalloendopeptidase activity"/>
    <property type="evidence" value="ECO:0007669"/>
    <property type="project" value="TreeGrafter"/>
</dbReference>
<dbReference type="InterPro" id="IPR002477">
    <property type="entry name" value="Peptidoglycan-bd-like"/>
</dbReference>
<dbReference type="GO" id="GO:0030198">
    <property type="term" value="P:extracellular matrix organization"/>
    <property type="evidence" value="ECO:0007669"/>
    <property type="project" value="TreeGrafter"/>
</dbReference>
<evidence type="ECO:0000313" key="5">
    <source>
        <dbReference type="Proteomes" id="UP000887159"/>
    </source>
</evidence>